<dbReference type="PANTHER" id="PTHR42852:SF6">
    <property type="entry name" value="THIOL:DISULFIDE INTERCHANGE PROTEIN DSBE"/>
    <property type="match status" value="1"/>
</dbReference>
<dbReference type="AlphaFoldDB" id="A0A2D2DPP5"/>
<keyword evidence="5" id="KW-1133">Transmembrane helix</keyword>
<dbReference type="EMBL" id="CP024608">
    <property type="protein sequence ID" value="ATQ76933.1"/>
    <property type="molecule type" value="Genomic_DNA"/>
</dbReference>
<feature type="transmembrane region" description="Helical" evidence="5">
    <location>
        <begin position="43"/>
        <end position="64"/>
    </location>
</feature>
<comment type="subcellular location">
    <subcellularLocation>
        <location evidence="1">Cell envelope</location>
    </subcellularLocation>
</comment>
<dbReference type="SUPFAM" id="SSF52833">
    <property type="entry name" value="Thioredoxin-like"/>
    <property type="match status" value="1"/>
</dbReference>
<name>A0A2D2DPP5_9BURK</name>
<sequence length="270" mass="28921">MTVSLGPFSFQTAHLLLLISLLIACGLGNWVGRHQKVRTGKVLLDMLLVGLVAGRIVFVATWFAQYRAEPLSIMDIRDGGFTPWAVMLAGLAYGGWRMLKNPRLRNPLAAGMLAGALAWFTSGAPLLLKLSERKPLPLTALITPTGAPVTLAALAQGRPVVVNLWASWCPPCRAEMPLLAAAQQRERNVVFVFVNQGEDAHTVRAYVNSGAPTLENVVLDANSAMGREVGSSALPTTLFYDASGRLADSHLGAVSAASLESKLVRLRAQK</sequence>
<dbReference type="InterPro" id="IPR013740">
    <property type="entry name" value="Redoxin"/>
</dbReference>
<dbReference type="GO" id="GO:0017004">
    <property type="term" value="P:cytochrome complex assembly"/>
    <property type="evidence" value="ECO:0007669"/>
    <property type="project" value="UniProtKB-KW"/>
</dbReference>
<feature type="domain" description="Thioredoxin" evidence="6">
    <location>
        <begin position="130"/>
        <end position="268"/>
    </location>
</feature>
<evidence type="ECO:0000256" key="5">
    <source>
        <dbReference type="SAM" id="Phobius"/>
    </source>
</evidence>
<dbReference type="Proteomes" id="UP000229897">
    <property type="component" value="Chromosome"/>
</dbReference>
<accession>A0A2D2DPP5</accession>
<dbReference type="KEGG" id="mass:CR152_22245"/>
<evidence type="ECO:0000256" key="3">
    <source>
        <dbReference type="ARBA" id="ARBA00023157"/>
    </source>
</evidence>
<reference evidence="7" key="1">
    <citation type="submission" date="2017-10" db="EMBL/GenBank/DDBJ databases">
        <title>Massilia psychrophilum sp. nov., a novel purple-pigmented bacterium isolated from Tianshan glacier, Xinjiang Municipality, China.</title>
        <authorList>
            <person name="Wang H."/>
        </authorList>
    </citation>
    <scope>NUCLEOTIDE SEQUENCE [LARGE SCALE GENOMIC DNA]</scope>
    <source>
        <strain evidence="7">B2</strain>
    </source>
</reference>
<evidence type="ECO:0000313" key="8">
    <source>
        <dbReference type="Proteomes" id="UP000229897"/>
    </source>
</evidence>
<dbReference type="InterPro" id="IPR013766">
    <property type="entry name" value="Thioredoxin_domain"/>
</dbReference>
<feature type="transmembrane region" description="Helical" evidence="5">
    <location>
        <begin position="76"/>
        <end position="96"/>
    </location>
</feature>
<dbReference type="GO" id="GO:0015036">
    <property type="term" value="F:disulfide oxidoreductase activity"/>
    <property type="evidence" value="ECO:0007669"/>
    <property type="project" value="UniProtKB-ARBA"/>
</dbReference>
<dbReference type="PROSITE" id="PS51352">
    <property type="entry name" value="THIOREDOXIN_2"/>
    <property type="match status" value="1"/>
</dbReference>
<keyword evidence="4" id="KW-0676">Redox-active center</keyword>
<organism evidence="7 8">
    <name type="scientific">Massilia violaceinigra</name>
    <dbReference type="NCBI Taxonomy" id="2045208"/>
    <lineage>
        <taxon>Bacteria</taxon>
        <taxon>Pseudomonadati</taxon>
        <taxon>Pseudomonadota</taxon>
        <taxon>Betaproteobacteria</taxon>
        <taxon>Burkholderiales</taxon>
        <taxon>Oxalobacteraceae</taxon>
        <taxon>Telluria group</taxon>
        <taxon>Massilia</taxon>
    </lineage>
</organism>
<dbReference type="Pfam" id="PF08534">
    <property type="entry name" value="Redoxin"/>
    <property type="match status" value="1"/>
</dbReference>
<dbReference type="Gene3D" id="3.40.30.10">
    <property type="entry name" value="Glutaredoxin"/>
    <property type="match status" value="1"/>
</dbReference>
<dbReference type="CDD" id="cd02966">
    <property type="entry name" value="TlpA_like_family"/>
    <property type="match status" value="1"/>
</dbReference>
<keyword evidence="3" id="KW-1015">Disulfide bond</keyword>
<evidence type="ECO:0000256" key="1">
    <source>
        <dbReference type="ARBA" id="ARBA00004196"/>
    </source>
</evidence>
<dbReference type="GO" id="GO:0030313">
    <property type="term" value="C:cell envelope"/>
    <property type="evidence" value="ECO:0007669"/>
    <property type="project" value="UniProtKB-SubCell"/>
</dbReference>
<keyword evidence="2" id="KW-0201">Cytochrome c-type biogenesis</keyword>
<keyword evidence="8" id="KW-1185">Reference proteome</keyword>
<evidence type="ECO:0000256" key="2">
    <source>
        <dbReference type="ARBA" id="ARBA00022748"/>
    </source>
</evidence>
<keyword evidence="5" id="KW-0812">Transmembrane</keyword>
<dbReference type="RefSeq" id="WP_099878634.1">
    <property type="nucleotide sequence ID" value="NZ_CP024608.1"/>
</dbReference>
<dbReference type="OrthoDB" id="9811352at2"/>
<protein>
    <submittedName>
        <fullName evidence="7">Thiol:disulfide interchange protein</fullName>
    </submittedName>
</protein>
<dbReference type="InterPro" id="IPR050553">
    <property type="entry name" value="Thioredoxin_ResA/DsbE_sf"/>
</dbReference>
<feature type="transmembrane region" description="Helical" evidence="5">
    <location>
        <begin position="12"/>
        <end position="31"/>
    </location>
</feature>
<gene>
    <name evidence="7" type="ORF">CR152_22245</name>
</gene>
<proteinExistence type="predicted"/>
<dbReference type="InterPro" id="IPR017937">
    <property type="entry name" value="Thioredoxin_CS"/>
</dbReference>
<evidence type="ECO:0000259" key="6">
    <source>
        <dbReference type="PROSITE" id="PS51352"/>
    </source>
</evidence>
<feature type="transmembrane region" description="Helical" evidence="5">
    <location>
        <begin position="108"/>
        <end position="128"/>
    </location>
</feature>
<keyword evidence="5" id="KW-0472">Membrane</keyword>
<dbReference type="PANTHER" id="PTHR42852">
    <property type="entry name" value="THIOL:DISULFIDE INTERCHANGE PROTEIN DSBE"/>
    <property type="match status" value="1"/>
</dbReference>
<evidence type="ECO:0000256" key="4">
    <source>
        <dbReference type="ARBA" id="ARBA00023284"/>
    </source>
</evidence>
<dbReference type="PROSITE" id="PS00194">
    <property type="entry name" value="THIOREDOXIN_1"/>
    <property type="match status" value="1"/>
</dbReference>
<evidence type="ECO:0000313" key="7">
    <source>
        <dbReference type="EMBL" id="ATQ76933.1"/>
    </source>
</evidence>
<dbReference type="InterPro" id="IPR036249">
    <property type="entry name" value="Thioredoxin-like_sf"/>
</dbReference>